<dbReference type="Proteomes" id="UP000230002">
    <property type="component" value="Unassembled WGS sequence"/>
</dbReference>
<reference evidence="2 3" key="1">
    <citation type="journal article" date="2015" name="Sci. Rep.">
        <title>Chromosome-level genome map provides insights into diverse defense mechanisms in the medicinal fungus Ganoderma sinense.</title>
        <authorList>
            <person name="Zhu Y."/>
            <person name="Xu J."/>
            <person name="Sun C."/>
            <person name="Zhou S."/>
            <person name="Xu H."/>
            <person name="Nelson D.R."/>
            <person name="Qian J."/>
            <person name="Song J."/>
            <person name="Luo H."/>
            <person name="Xiang L."/>
            <person name="Li Y."/>
            <person name="Xu Z."/>
            <person name="Ji A."/>
            <person name="Wang L."/>
            <person name="Lu S."/>
            <person name="Hayward A."/>
            <person name="Sun W."/>
            <person name="Li X."/>
            <person name="Schwartz D.C."/>
            <person name="Wang Y."/>
            <person name="Chen S."/>
        </authorList>
    </citation>
    <scope>NUCLEOTIDE SEQUENCE [LARGE SCALE GENOMIC DNA]</scope>
    <source>
        <strain evidence="2 3">ZZ0214-1</strain>
    </source>
</reference>
<proteinExistence type="predicted"/>
<sequence>MTVTGYRWASGMRKRRWRKEQSGKGSDGEGEGEGEGESKYEGNSDDRSASIHGFATCSAHTVPGARPFAGFPPAQARARRTPCGRTNNRRASRPSPSRPRAPSVLGRGGSAPRTPAECGRAARARAPRARAPSRLAGACGTACGGRRRRSRIARPRARRGSGRR</sequence>
<feature type="compositionally biased region" description="Low complexity" evidence="1">
    <location>
        <begin position="93"/>
        <end position="103"/>
    </location>
</feature>
<evidence type="ECO:0000313" key="2">
    <source>
        <dbReference type="EMBL" id="PIL23029.1"/>
    </source>
</evidence>
<feature type="compositionally biased region" description="Basic and acidic residues" evidence="1">
    <location>
        <begin position="36"/>
        <end position="49"/>
    </location>
</feature>
<feature type="compositionally biased region" description="Low complexity" evidence="1">
    <location>
        <begin position="129"/>
        <end position="141"/>
    </location>
</feature>
<keyword evidence="3" id="KW-1185">Reference proteome</keyword>
<feature type="compositionally biased region" description="Low complexity" evidence="1">
    <location>
        <begin position="63"/>
        <end position="76"/>
    </location>
</feature>
<protein>
    <submittedName>
        <fullName evidence="2">Uncharacterized protein</fullName>
    </submittedName>
</protein>
<feature type="compositionally biased region" description="Basic residues" evidence="1">
    <location>
        <begin position="145"/>
        <end position="164"/>
    </location>
</feature>
<name>A0A2G8RND8_9APHY</name>
<dbReference type="EMBL" id="AYKW01000068">
    <property type="protein sequence ID" value="PIL23029.1"/>
    <property type="molecule type" value="Genomic_DNA"/>
</dbReference>
<gene>
    <name evidence="2" type="ORF">GSI_14336</name>
</gene>
<feature type="compositionally biased region" description="Basic residues" evidence="1">
    <location>
        <begin position="77"/>
        <end position="92"/>
    </location>
</feature>
<feature type="region of interest" description="Disordered" evidence="1">
    <location>
        <begin position="1"/>
        <end position="164"/>
    </location>
</feature>
<organism evidence="2 3">
    <name type="scientific">Ganoderma sinense ZZ0214-1</name>
    <dbReference type="NCBI Taxonomy" id="1077348"/>
    <lineage>
        <taxon>Eukaryota</taxon>
        <taxon>Fungi</taxon>
        <taxon>Dikarya</taxon>
        <taxon>Basidiomycota</taxon>
        <taxon>Agaricomycotina</taxon>
        <taxon>Agaricomycetes</taxon>
        <taxon>Polyporales</taxon>
        <taxon>Polyporaceae</taxon>
        <taxon>Ganoderma</taxon>
    </lineage>
</organism>
<dbReference type="AlphaFoldDB" id="A0A2G8RND8"/>
<accession>A0A2G8RND8</accession>
<comment type="caution">
    <text evidence="2">The sequence shown here is derived from an EMBL/GenBank/DDBJ whole genome shotgun (WGS) entry which is preliminary data.</text>
</comment>
<evidence type="ECO:0000313" key="3">
    <source>
        <dbReference type="Proteomes" id="UP000230002"/>
    </source>
</evidence>
<evidence type="ECO:0000256" key="1">
    <source>
        <dbReference type="SAM" id="MobiDB-lite"/>
    </source>
</evidence>